<dbReference type="CDD" id="cd23992">
    <property type="entry name" value="PBP_GOBP"/>
    <property type="match status" value="1"/>
</dbReference>
<evidence type="ECO:0000256" key="1">
    <source>
        <dbReference type="ARBA" id="ARBA00004613"/>
    </source>
</evidence>
<comment type="similarity">
    <text evidence="2">Belongs to the PBP/GOBP family.</text>
</comment>
<sequence length="207" mass="23107">MKCSETIVTFAVVLTLLACTVTGAKVRFATGSRVQSKNFKLYSSLSFFPPPCRVPGWRLSTSGASIRMHASARKRAYCPRTRSACAETFPSTRRRRGALCMHSEGAGKARLSKEFFGLVMVCFVKCFLDKAGFIDDDGVIQQDVIREKLTVGIEAGKVNELIKKCSVEGTDACDTAYQMYKCFFSNHKVPKELFQMRKGIGRRNMQQ</sequence>
<dbReference type="SUPFAM" id="SSF47565">
    <property type="entry name" value="Insect pheromone/odorant-binding proteins"/>
    <property type="match status" value="1"/>
</dbReference>
<dbReference type="PROSITE" id="PS51257">
    <property type="entry name" value="PROKAR_LIPOPROTEIN"/>
    <property type="match status" value="1"/>
</dbReference>
<evidence type="ECO:0000256" key="4">
    <source>
        <dbReference type="ARBA" id="ARBA00022729"/>
    </source>
</evidence>
<accession>Q6H901</accession>
<dbReference type="EMBL" id="AJ697720">
    <property type="protein sequence ID" value="CAG26913.1"/>
    <property type="molecule type" value="mRNA"/>
</dbReference>
<evidence type="ECO:0000256" key="2">
    <source>
        <dbReference type="ARBA" id="ARBA00008098"/>
    </source>
</evidence>
<name>Q6H901_ANOGA</name>
<gene>
    <name evidence="7" type="primary">OBPjj10</name>
</gene>
<keyword evidence="5" id="KW-1015">Disulfide bond</keyword>
<evidence type="ECO:0000256" key="3">
    <source>
        <dbReference type="ARBA" id="ARBA00022525"/>
    </source>
</evidence>
<dbReference type="InterPro" id="IPR036728">
    <property type="entry name" value="PBP_GOBP_sf"/>
</dbReference>
<dbReference type="PANTHER" id="PTHR11857:SF43">
    <property type="entry name" value="GEO07291P1-RELATED"/>
    <property type="match status" value="1"/>
</dbReference>
<proteinExistence type="evidence at transcript level"/>
<dbReference type="VEuPathDB" id="VectorBase:AGAP012319"/>
<keyword evidence="4 6" id="KW-0732">Signal</keyword>
<dbReference type="Gene3D" id="1.10.238.20">
    <property type="entry name" value="Pheromone/general odorant binding protein domain"/>
    <property type="match status" value="1"/>
</dbReference>
<reference evidence="7" key="1">
    <citation type="submission" date="2004-04" db="EMBL/GenBank/DDBJ databases">
        <title>Analysis of proteins encoded in the genomes of Drosophila melanogaster and Anopheles gambiae s.s. with putative functions in chemoreception.</title>
        <authorList>
            <person name="Zhou J.J."/>
            <person name="Field L.M."/>
        </authorList>
    </citation>
    <scope>NUCLEOTIDE SEQUENCE</scope>
</reference>
<dbReference type="GO" id="GO:0005576">
    <property type="term" value="C:extracellular region"/>
    <property type="evidence" value="ECO:0007669"/>
    <property type="project" value="UniProtKB-SubCell"/>
</dbReference>
<evidence type="ECO:0000256" key="5">
    <source>
        <dbReference type="ARBA" id="ARBA00023157"/>
    </source>
</evidence>
<protein>
    <submittedName>
        <fullName evidence="7">Putative odorant-binding protein OBPjj10</fullName>
    </submittedName>
</protein>
<keyword evidence="3" id="KW-0964">Secreted</keyword>
<dbReference type="AlphaFoldDB" id="Q6H901"/>
<evidence type="ECO:0000313" key="7">
    <source>
        <dbReference type="EMBL" id="CAG26913.1"/>
    </source>
</evidence>
<evidence type="ECO:0000256" key="6">
    <source>
        <dbReference type="SAM" id="SignalP"/>
    </source>
</evidence>
<dbReference type="InterPro" id="IPR006170">
    <property type="entry name" value="PBP/GOBP"/>
</dbReference>
<organism evidence="7">
    <name type="scientific">Anopheles gambiae</name>
    <name type="common">African malaria mosquito</name>
    <dbReference type="NCBI Taxonomy" id="7165"/>
    <lineage>
        <taxon>Eukaryota</taxon>
        <taxon>Metazoa</taxon>
        <taxon>Ecdysozoa</taxon>
        <taxon>Arthropoda</taxon>
        <taxon>Hexapoda</taxon>
        <taxon>Insecta</taxon>
        <taxon>Pterygota</taxon>
        <taxon>Neoptera</taxon>
        <taxon>Endopterygota</taxon>
        <taxon>Diptera</taxon>
        <taxon>Nematocera</taxon>
        <taxon>Culicoidea</taxon>
        <taxon>Culicidae</taxon>
        <taxon>Anophelinae</taxon>
        <taxon>Anopheles</taxon>
    </lineage>
</organism>
<dbReference type="VEuPathDB" id="VectorBase:AGAMI1_011013"/>
<dbReference type="GO" id="GO:0005549">
    <property type="term" value="F:odorant binding"/>
    <property type="evidence" value="ECO:0007669"/>
    <property type="project" value="InterPro"/>
</dbReference>
<comment type="subcellular location">
    <subcellularLocation>
        <location evidence="1">Secreted</location>
    </subcellularLocation>
</comment>
<feature type="signal peptide" evidence="6">
    <location>
        <begin position="1"/>
        <end position="23"/>
    </location>
</feature>
<dbReference type="SMART" id="SM00708">
    <property type="entry name" value="PhBP"/>
    <property type="match status" value="1"/>
</dbReference>
<feature type="chain" id="PRO_5004273880" evidence="6">
    <location>
        <begin position="24"/>
        <end position="207"/>
    </location>
</feature>
<dbReference type="Pfam" id="PF01395">
    <property type="entry name" value="PBP_GOBP"/>
    <property type="match status" value="1"/>
</dbReference>
<dbReference type="PANTHER" id="PTHR11857">
    <property type="entry name" value="ODORANT BINDING PROTEIN-RELATED"/>
    <property type="match status" value="1"/>
</dbReference>